<dbReference type="PANTHER" id="PTHR42024:SF1">
    <property type="entry name" value="AMINO ACID PERMEASE_ SLC12A DOMAIN-CONTAINING PROTEIN"/>
    <property type="match status" value="1"/>
</dbReference>
<keyword evidence="1" id="KW-0472">Membrane</keyword>
<name>A0AAQ3R8Z6_9PEZI</name>
<feature type="transmembrane region" description="Helical" evidence="1">
    <location>
        <begin position="210"/>
        <end position="229"/>
    </location>
</feature>
<feature type="transmembrane region" description="Helical" evidence="1">
    <location>
        <begin position="96"/>
        <end position="116"/>
    </location>
</feature>
<evidence type="ECO:0000313" key="2">
    <source>
        <dbReference type="EMBL" id="WPH02384.1"/>
    </source>
</evidence>
<organism evidence="2 3">
    <name type="scientific">Acrodontium crateriforme</name>
    <dbReference type="NCBI Taxonomy" id="150365"/>
    <lineage>
        <taxon>Eukaryota</taxon>
        <taxon>Fungi</taxon>
        <taxon>Dikarya</taxon>
        <taxon>Ascomycota</taxon>
        <taxon>Pezizomycotina</taxon>
        <taxon>Dothideomycetes</taxon>
        <taxon>Dothideomycetidae</taxon>
        <taxon>Mycosphaerellales</taxon>
        <taxon>Teratosphaeriaceae</taxon>
        <taxon>Acrodontium</taxon>
    </lineage>
</organism>
<accession>A0AAQ3R8Z6</accession>
<feature type="transmembrane region" description="Helical" evidence="1">
    <location>
        <begin position="128"/>
        <end position="156"/>
    </location>
</feature>
<protein>
    <submittedName>
        <fullName evidence="2">Uncharacterized protein</fullName>
    </submittedName>
</protein>
<dbReference type="Proteomes" id="UP001303373">
    <property type="component" value="Chromosome 8"/>
</dbReference>
<feature type="transmembrane region" description="Helical" evidence="1">
    <location>
        <begin position="235"/>
        <end position="256"/>
    </location>
</feature>
<keyword evidence="3" id="KW-1185">Reference proteome</keyword>
<feature type="transmembrane region" description="Helical" evidence="1">
    <location>
        <begin position="54"/>
        <end position="75"/>
    </location>
</feature>
<reference evidence="2 3" key="1">
    <citation type="submission" date="2023-11" db="EMBL/GenBank/DDBJ databases">
        <title>An acidophilic fungus is an integral part of prey digestion in a carnivorous sundew plant.</title>
        <authorList>
            <person name="Tsai I.J."/>
        </authorList>
    </citation>
    <scope>NUCLEOTIDE SEQUENCE [LARGE SCALE GENOMIC DNA]</scope>
    <source>
        <strain evidence="2">169a</strain>
    </source>
</reference>
<feature type="transmembrane region" description="Helical" evidence="1">
    <location>
        <begin position="21"/>
        <end position="42"/>
    </location>
</feature>
<evidence type="ECO:0000256" key="1">
    <source>
        <dbReference type="SAM" id="Phobius"/>
    </source>
</evidence>
<sequence>MSTQTLPSLPVNLRENKIFIVLHWAPIIFTAGILPLAGYFALRYGTTLKTIYILTIWLALMGVVSVASLARRSWLLYRQRSTFRPLNSRSRWEFDYFNWNFLVGFIILTVLISVGISSENLRVVSFPLSVLMLMVCSHMVLFPVLLSMRVTAPIVVSSIRRGQQLRPATYVITEDVVAVDGGKGQTFRQAWNDRYEVSSALRAHLARMDLIWGTSGLAVVAIIWALIFSFTNPEIGYAIGWSVPWIWAGIMALVIARMSQNMLRKEQSMVSVSAPQ</sequence>
<evidence type="ECO:0000313" key="3">
    <source>
        <dbReference type="Proteomes" id="UP001303373"/>
    </source>
</evidence>
<dbReference type="PANTHER" id="PTHR42024">
    <property type="entry name" value="AMINO ACID PERMEASE_ SLC12A DOMAIN-CONTAINING PROTEIN"/>
    <property type="match status" value="1"/>
</dbReference>
<dbReference type="EMBL" id="CP138587">
    <property type="protein sequence ID" value="WPH02384.1"/>
    <property type="molecule type" value="Genomic_DNA"/>
</dbReference>
<dbReference type="AlphaFoldDB" id="A0AAQ3R8Z6"/>
<keyword evidence="1" id="KW-1133">Transmembrane helix</keyword>
<keyword evidence="1" id="KW-0812">Transmembrane</keyword>
<gene>
    <name evidence="2" type="ORF">R9X50_00524700</name>
</gene>
<proteinExistence type="predicted"/>